<dbReference type="InterPro" id="IPR004175">
    <property type="entry name" value="RNA_CPDase"/>
</dbReference>
<keyword evidence="1 2" id="KW-0378">Hydrolase</keyword>
<dbReference type="Pfam" id="PF02834">
    <property type="entry name" value="LigT_PEase"/>
    <property type="match status" value="1"/>
</dbReference>
<organism evidence="4 5">
    <name type="scientific">Candidatus Uhrbacteria bacterium RIFCSPHIGHO2_02_FULL_53_13</name>
    <dbReference type="NCBI Taxonomy" id="1802389"/>
    <lineage>
        <taxon>Bacteria</taxon>
        <taxon>Candidatus Uhriibacteriota</taxon>
    </lineage>
</organism>
<dbReference type="EMBL" id="MGDX01000017">
    <property type="protein sequence ID" value="OGL71121.1"/>
    <property type="molecule type" value="Genomic_DNA"/>
</dbReference>
<evidence type="ECO:0000256" key="1">
    <source>
        <dbReference type="ARBA" id="ARBA00022801"/>
    </source>
</evidence>
<feature type="short sequence motif" description="HXTX 2" evidence="2">
    <location>
        <begin position="128"/>
        <end position="131"/>
    </location>
</feature>
<evidence type="ECO:0000313" key="4">
    <source>
        <dbReference type="EMBL" id="OGL71121.1"/>
    </source>
</evidence>
<gene>
    <name evidence="4" type="ORF">A3C17_01255</name>
</gene>
<dbReference type="InterPro" id="IPR009097">
    <property type="entry name" value="Cyclic_Pdiesterase"/>
</dbReference>
<comment type="function">
    <text evidence="2">Hydrolyzes RNA 2',3'-cyclic phosphodiester to an RNA 2'-phosphomonoester.</text>
</comment>
<dbReference type="GO" id="GO:0004113">
    <property type="term" value="F:2',3'-cyclic-nucleotide 3'-phosphodiesterase activity"/>
    <property type="evidence" value="ECO:0007669"/>
    <property type="project" value="InterPro"/>
</dbReference>
<evidence type="ECO:0000313" key="5">
    <source>
        <dbReference type="Proteomes" id="UP000177097"/>
    </source>
</evidence>
<dbReference type="InterPro" id="IPR014051">
    <property type="entry name" value="Phosphoesterase_HXTX"/>
</dbReference>
<feature type="domain" description="Phosphoesterase HXTX" evidence="3">
    <location>
        <begin position="10"/>
        <end position="72"/>
    </location>
</feature>
<dbReference type="SUPFAM" id="SSF55144">
    <property type="entry name" value="LigT-like"/>
    <property type="match status" value="1"/>
</dbReference>
<dbReference type="STRING" id="1802389.A3C17_01255"/>
<sequence length="184" mass="20964">MKRVFLAFEVPEPSKAAIFEVQTKLQRAVRSQFVTWIPESRWHITVQFIGDVDDVLLEQIKNVLHDVRPRSIDLQCWCVNVLPMHSSPRNLVLQFADSNGTAFALRDWWAKSIGHLGILADTRAWVPHVTLGRIRAGRQLMHEFVSETHVPKTLIHVRALTLFDSKLTHGGATYHPLSSIDMLA</sequence>
<dbReference type="Proteomes" id="UP000177097">
    <property type="component" value="Unassembled WGS sequence"/>
</dbReference>
<dbReference type="PANTHER" id="PTHR35561:SF1">
    <property type="entry name" value="RNA 2',3'-CYCLIC PHOSPHODIESTERASE"/>
    <property type="match status" value="1"/>
</dbReference>
<dbReference type="PANTHER" id="PTHR35561">
    <property type="entry name" value="RNA 2',3'-CYCLIC PHOSPHODIESTERASE"/>
    <property type="match status" value="1"/>
</dbReference>
<name>A0A1F7TYM1_9BACT</name>
<evidence type="ECO:0000256" key="2">
    <source>
        <dbReference type="HAMAP-Rule" id="MF_01940"/>
    </source>
</evidence>
<keyword evidence="4" id="KW-0436">Ligase</keyword>
<reference evidence="4 5" key="1">
    <citation type="journal article" date="2016" name="Nat. Commun.">
        <title>Thousands of microbial genomes shed light on interconnected biogeochemical processes in an aquifer system.</title>
        <authorList>
            <person name="Anantharaman K."/>
            <person name="Brown C.T."/>
            <person name="Hug L.A."/>
            <person name="Sharon I."/>
            <person name="Castelle C.J."/>
            <person name="Probst A.J."/>
            <person name="Thomas B.C."/>
            <person name="Singh A."/>
            <person name="Wilkins M.J."/>
            <person name="Karaoz U."/>
            <person name="Brodie E.L."/>
            <person name="Williams K.H."/>
            <person name="Hubbard S.S."/>
            <person name="Banfield J.F."/>
        </authorList>
    </citation>
    <scope>NUCLEOTIDE SEQUENCE [LARGE SCALE GENOMIC DNA]</scope>
</reference>
<dbReference type="Gene3D" id="3.90.1140.10">
    <property type="entry name" value="Cyclic phosphodiesterase"/>
    <property type="match status" value="1"/>
</dbReference>
<comment type="catalytic activity">
    <reaction evidence="2">
        <text>a 3'-end 2',3'-cyclophospho-ribonucleotide-RNA + H2O = a 3'-end 2'-phospho-ribonucleotide-RNA + H(+)</text>
        <dbReference type="Rhea" id="RHEA:11828"/>
        <dbReference type="Rhea" id="RHEA-COMP:10464"/>
        <dbReference type="Rhea" id="RHEA-COMP:17353"/>
        <dbReference type="ChEBI" id="CHEBI:15377"/>
        <dbReference type="ChEBI" id="CHEBI:15378"/>
        <dbReference type="ChEBI" id="CHEBI:83064"/>
        <dbReference type="ChEBI" id="CHEBI:173113"/>
        <dbReference type="EC" id="3.1.4.58"/>
    </reaction>
</comment>
<comment type="caution">
    <text evidence="4">The sequence shown here is derived from an EMBL/GenBank/DDBJ whole genome shotgun (WGS) entry which is preliminary data.</text>
</comment>
<feature type="active site" description="Proton donor" evidence="2">
    <location>
        <position position="43"/>
    </location>
</feature>
<protein>
    <recommendedName>
        <fullName evidence="2">RNA 2',3'-cyclic phosphodiesterase</fullName>
        <shortName evidence="2">RNA 2',3'-CPDase</shortName>
        <ecNumber evidence="2">3.1.4.58</ecNumber>
    </recommendedName>
</protein>
<feature type="short sequence motif" description="HXTX 1" evidence="2">
    <location>
        <begin position="43"/>
        <end position="46"/>
    </location>
</feature>
<dbReference type="GO" id="GO:0016874">
    <property type="term" value="F:ligase activity"/>
    <property type="evidence" value="ECO:0007669"/>
    <property type="project" value="UniProtKB-KW"/>
</dbReference>
<evidence type="ECO:0000259" key="3">
    <source>
        <dbReference type="Pfam" id="PF02834"/>
    </source>
</evidence>
<feature type="active site" description="Proton acceptor" evidence="2">
    <location>
        <position position="128"/>
    </location>
</feature>
<dbReference type="EC" id="3.1.4.58" evidence="2"/>
<dbReference type="AlphaFoldDB" id="A0A1F7TYM1"/>
<dbReference type="NCBIfam" id="TIGR02258">
    <property type="entry name" value="2_5_ligase"/>
    <property type="match status" value="1"/>
</dbReference>
<dbReference type="GO" id="GO:0008664">
    <property type="term" value="F:RNA 2',3'-cyclic 3'-phosphodiesterase activity"/>
    <property type="evidence" value="ECO:0007669"/>
    <property type="project" value="UniProtKB-EC"/>
</dbReference>
<proteinExistence type="inferred from homology"/>
<accession>A0A1F7TYM1</accession>
<dbReference type="HAMAP" id="MF_01940">
    <property type="entry name" value="RNA_CPDase"/>
    <property type="match status" value="1"/>
</dbReference>
<comment type="similarity">
    <text evidence="2">Belongs to the 2H phosphoesterase superfamily. ThpR family.</text>
</comment>